<dbReference type="PANTHER" id="PTHR31631">
    <property type="entry name" value="PROTEIN NETWORKED 2D"/>
    <property type="match status" value="1"/>
</dbReference>
<feature type="coiled-coil region" evidence="2">
    <location>
        <begin position="343"/>
        <end position="384"/>
    </location>
</feature>
<evidence type="ECO:0000256" key="1">
    <source>
        <dbReference type="ARBA" id="ARBA00023054"/>
    </source>
</evidence>
<feature type="domain" description="NAB" evidence="4">
    <location>
        <begin position="1"/>
        <end position="58"/>
    </location>
</feature>
<keyword evidence="1 2" id="KW-0175">Coiled coil</keyword>
<feature type="compositionally biased region" description="Basic and acidic residues" evidence="3">
    <location>
        <begin position="654"/>
        <end position="663"/>
    </location>
</feature>
<protein>
    <recommendedName>
        <fullName evidence="4">NAB domain-containing protein</fullName>
    </recommendedName>
</protein>
<sequence>MEEKVQNMLKLIQEDGDSFAKRAEMYYKRRPELINFVEETYKSYRALAERYDKISTELQNANNTLASIFPEQVQFAMDEDDEDCTPQCRKECRELSQSNAPQVPKAPGKKDVKGLLTLATKKLQQKKIKAAAPAVPKSGLTKPEALKEIDRLQKGILALQTEKEFVKSSYEIGLAKYWEIEKQITEMQEKNSRLQDEFNASLAIEDEDARNLMATTALRSCQMTLDNLQKTQEETVEEVKMGRQRITEAREKLDSFKNNQEKPCDNHKSTGAEETLESLDEEVGSATQEEGQELELLRKKMKEQFEMGLNPSLTMTEMAEKIDELVNKVISLQTVVSSQTALVKRLRTETGELQTKIESMEDDKDTLTGSVKNLGHNLRELEKKLHGIQDPNQNVESRNNNLQTHFTEAHRNLDQLFETLQSGKEVDELEVKGLSQHKEASIAELESQKELKKQEDIPNHGDHSEKLHNMRQGVELEAKVSLQKEQGSLVEAEPQEKSGEQDKPISRNAFQKDEKGKPEETVSRSEAKSDPDNHSEKCQGLKLQDEADKKDSSLIVNNPLIIKAQEQKTEQEDEPNWKQLFLDGMKDREKTLLAEYTAILKNYKEVKQKLSEVEKKTTVQVKELESANAKKDEDIQSLHQESSLLRVNLDEEKDLRKSKDSDHQPASTLSGDQNVEPKARTEEETSAVAPKPTENKEDDEEDIKVILIDQAQPMSMTEERFRTNIDTLLEENLNFWLRFSTSVHQIQKFQTEVEDLQTEISKLKEKVKKKQDGSASIDPSVKSDARPIYKHLREIQTELSVWLEQNALLKEELQQRFSSLCNIQEDISRTLKEGPGDEEIKFTSYQAAKLQGEVMNMQQENNKVAGELQAGLDHVRGLQTKVEKTLTKLNEEFGLAGSKNNNHIQLTHSTSRGRVPLQSFIFGVKPKKQKPSIFSCMNPSLHRKYHHMKAGLPM</sequence>
<evidence type="ECO:0000256" key="2">
    <source>
        <dbReference type="SAM" id="Coils"/>
    </source>
</evidence>
<feature type="region of interest" description="Disordered" evidence="3">
    <location>
        <begin position="487"/>
        <end position="554"/>
    </location>
</feature>
<dbReference type="PANTHER" id="PTHR31631:SF0">
    <property type="entry name" value="PROTEIN NETWORKED 2D"/>
    <property type="match status" value="1"/>
</dbReference>
<reference evidence="5 6" key="1">
    <citation type="journal article" date="2023" name="Hortic Res">
        <title>The complete reference genome for grapevine (Vitis vinifera L.) genetics and breeding.</title>
        <authorList>
            <person name="Shi X."/>
            <person name="Cao S."/>
            <person name="Wang X."/>
            <person name="Huang S."/>
            <person name="Wang Y."/>
            <person name="Liu Z."/>
            <person name="Liu W."/>
            <person name="Leng X."/>
            <person name="Peng Y."/>
            <person name="Wang N."/>
            <person name="Wang Y."/>
            <person name="Ma Z."/>
            <person name="Xu X."/>
            <person name="Zhang F."/>
            <person name="Xue H."/>
            <person name="Zhong H."/>
            <person name="Wang Y."/>
            <person name="Zhang K."/>
            <person name="Velt A."/>
            <person name="Avia K."/>
            <person name="Holtgrawe D."/>
            <person name="Grimplet J."/>
            <person name="Matus J.T."/>
            <person name="Ware D."/>
            <person name="Wu X."/>
            <person name="Wang H."/>
            <person name="Liu C."/>
            <person name="Fang Y."/>
            <person name="Rustenholz C."/>
            <person name="Cheng Z."/>
            <person name="Xiao H."/>
            <person name="Zhou Y."/>
        </authorList>
    </citation>
    <scope>NUCLEOTIDE SEQUENCE [LARGE SCALE GENOMIC DNA]</scope>
    <source>
        <strain evidence="6">cv. Pinot noir / PN40024</strain>
        <tissue evidence="5">Leaf</tissue>
    </source>
</reference>
<evidence type="ECO:0000313" key="5">
    <source>
        <dbReference type="EMBL" id="WJZ91707.1"/>
    </source>
</evidence>
<dbReference type="Proteomes" id="UP001227230">
    <property type="component" value="Chromosome 7"/>
</dbReference>
<dbReference type="EMBL" id="CP126654">
    <property type="protein sequence ID" value="WJZ91707.1"/>
    <property type="molecule type" value="Genomic_DNA"/>
</dbReference>
<proteinExistence type="predicted"/>
<feature type="compositionally biased region" description="Basic and acidic residues" evidence="3">
    <location>
        <begin position="494"/>
        <end position="552"/>
    </location>
</feature>
<feature type="compositionally biased region" description="Polar residues" evidence="3">
    <location>
        <begin position="664"/>
        <end position="673"/>
    </location>
</feature>
<feature type="region of interest" description="Disordered" evidence="3">
    <location>
        <begin position="654"/>
        <end position="702"/>
    </location>
</feature>
<accession>A0ABY9C8Q5</accession>
<dbReference type="InterPro" id="IPR011684">
    <property type="entry name" value="NAB"/>
</dbReference>
<dbReference type="InterPro" id="IPR056888">
    <property type="entry name" value="NET2A-D/KIP1-like_dom"/>
</dbReference>
<keyword evidence="6" id="KW-1185">Reference proteome</keyword>
<name>A0ABY9C8Q5_VITVI</name>
<organism evidence="5 6">
    <name type="scientific">Vitis vinifera</name>
    <name type="common">Grape</name>
    <dbReference type="NCBI Taxonomy" id="29760"/>
    <lineage>
        <taxon>Eukaryota</taxon>
        <taxon>Viridiplantae</taxon>
        <taxon>Streptophyta</taxon>
        <taxon>Embryophyta</taxon>
        <taxon>Tracheophyta</taxon>
        <taxon>Spermatophyta</taxon>
        <taxon>Magnoliopsida</taxon>
        <taxon>eudicotyledons</taxon>
        <taxon>Gunneridae</taxon>
        <taxon>Pentapetalae</taxon>
        <taxon>rosids</taxon>
        <taxon>Vitales</taxon>
        <taxon>Vitaceae</taxon>
        <taxon>Viteae</taxon>
        <taxon>Vitis</taxon>
    </lineage>
</organism>
<dbReference type="Pfam" id="PF24918">
    <property type="entry name" value="NET2A_C"/>
    <property type="match status" value="1"/>
</dbReference>
<dbReference type="Pfam" id="PF07765">
    <property type="entry name" value="KIP1"/>
    <property type="match status" value="1"/>
</dbReference>
<dbReference type="PROSITE" id="PS51774">
    <property type="entry name" value="NAB"/>
    <property type="match status" value="1"/>
</dbReference>
<feature type="region of interest" description="Disordered" evidence="3">
    <location>
        <begin position="446"/>
        <end position="465"/>
    </location>
</feature>
<evidence type="ECO:0000259" key="4">
    <source>
        <dbReference type="PROSITE" id="PS51774"/>
    </source>
</evidence>
<evidence type="ECO:0000256" key="3">
    <source>
        <dbReference type="SAM" id="MobiDB-lite"/>
    </source>
</evidence>
<dbReference type="InterPro" id="IPR056889">
    <property type="entry name" value="NET2A-D/KIP1-like_C"/>
</dbReference>
<feature type="coiled-coil region" evidence="2">
    <location>
        <begin position="593"/>
        <end position="641"/>
    </location>
</feature>
<evidence type="ECO:0000313" key="6">
    <source>
        <dbReference type="Proteomes" id="UP001227230"/>
    </source>
</evidence>
<feature type="region of interest" description="Disordered" evidence="3">
    <location>
        <begin position="252"/>
        <end position="276"/>
    </location>
</feature>
<feature type="compositionally biased region" description="Basic and acidic residues" evidence="3">
    <location>
        <begin position="252"/>
        <end position="271"/>
    </location>
</feature>
<gene>
    <name evidence="5" type="ORF">VitviT2T_010754</name>
</gene>
<feature type="coiled-coil region" evidence="2">
    <location>
        <begin position="746"/>
        <end position="812"/>
    </location>
</feature>
<dbReference type="Pfam" id="PF25014">
    <property type="entry name" value="NET2A"/>
    <property type="match status" value="1"/>
</dbReference>